<organism evidence="1 2">
    <name type="scientific">Rhizobium oryzihabitans</name>
    <dbReference type="NCBI Taxonomy" id="2267833"/>
    <lineage>
        <taxon>Bacteria</taxon>
        <taxon>Pseudomonadati</taxon>
        <taxon>Pseudomonadota</taxon>
        <taxon>Alphaproteobacteria</taxon>
        <taxon>Hyphomicrobiales</taxon>
        <taxon>Rhizobiaceae</taxon>
        <taxon>Rhizobium/Agrobacterium group</taxon>
        <taxon>Rhizobium</taxon>
    </lineage>
</organism>
<name>A0A7L5BMS5_9HYPH</name>
<dbReference type="AlphaFoldDB" id="A0A7L5BMS5"/>
<evidence type="ECO:0000313" key="1">
    <source>
        <dbReference type="EMBL" id="QIB40210.1"/>
    </source>
</evidence>
<proteinExistence type="predicted"/>
<sequence>MISFYLMKSLSSSLAGFYSGRYRGSLKATLRLVPEQATYLRKLSTIDQPAEMLAGRGSNIREFMTGWISEGRHTSKQGMANLSPVG</sequence>
<dbReference type="EMBL" id="CP048635">
    <property type="protein sequence ID" value="QIB40210.1"/>
    <property type="molecule type" value="Genomic_DNA"/>
</dbReference>
<gene>
    <name evidence="1" type="ORF">G3A56_20085</name>
</gene>
<reference evidence="1 2" key="1">
    <citation type="submission" date="2020-02" db="EMBL/GenBank/DDBJ databases">
        <title>Plant-Promoting Endophytic Bacterium Rhizobium oryzihabitans sp. nov., Isolated from the Root of Rice.</title>
        <authorList>
            <person name="zhao J."/>
            <person name="Zhang G."/>
        </authorList>
    </citation>
    <scope>NUCLEOTIDE SEQUENCE [LARGE SCALE GENOMIC DNA]</scope>
    <source>
        <strain evidence="1 2">M15</strain>
    </source>
</reference>
<keyword evidence="2" id="KW-1185">Reference proteome</keyword>
<evidence type="ECO:0000313" key="2">
    <source>
        <dbReference type="Proteomes" id="UP000464865"/>
    </source>
</evidence>
<dbReference type="KEGG" id="roy:G3A56_20085"/>
<dbReference type="Proteomes" id="UP000464865">
    <property type="component" value="Chromosome M15-12"/>
</dbReference>
<dbReference type="RefSeq" id="WP_164056799.1">
    <property type="nucleotide sequence ID" value="NZ_CP048635.1"/>
</dbReference>
<protein>
    <submittedName>
        <fullName evidence="1">Uncharacterized protein</fullName>
    </submittedName>
</protein>
<accession>A0A7L5BMS5</accession>